<protein>
    <submittedName>
        <fullName evidence="1">Uncharacterized protein</fullName>
    </submittedName>
</protein>
<organism evidence="1">
    <name type="scientific">uncultured Caudovirales phage</name>
    <dbReference type="NCBI Taxonomy" id="2100421"/>
    <lineage>
        <taxon>Viruses</taxon>
        <taxon>Duplodnaviria</taxon>
        <taxon>Heunggongvirae</taxon>
        <taxon>Uroviricota</taxon>
        <taxon>Caudoviricetes</taxon>
        <taxon>Peduoviridae</taxon>
        <taxon>Maltschvirus</taxon>
        <taxon>Maltschvirus maltsch</taxon>
    </lineage>
</organism>
<proteinExistence type="predicted"/>
<dbReference type="EMBL" id="LR796211">
    <property type="protein sequence ID" value="CAB4127525.1"/>
    <property type="molecule type" value="Genomic_DNA"/>
</dbReference>
<evidence type="ECO:0000313" key="1">
    <source>
        <dbReference type="EMBL" id="CAB4127525.1"/>
    </source>
</evidence>
<name>A0A6J5L1N9_9CAUD</name>
<sequence length="76" mass="8331">MITKSKQVWKVGEMVKVGFMSLRVLASQATPGDYKPDAYILTNAKADKFYRFIPHNGLKGGFSSMSDALADALAVF</sequence>
<accession>A0A6J5L1N9</accession>
<reference evidence="1" key="1">
    <citation type="submission" date="2020-04" db="EMBL/GenBank/DDBJ databases">
        <authorList>
            <person name="Chiriac C."/>
            <person name="Salcher M."/>
            <person name="Ghai R."/>
            <person name="Kavagutti S V."/>
        </authorList>
    </citation>
    <scope>NUCLEOTIDE SEQUENCE</scope>
</reference>
<gene>
    <name evidence="1" type="ORF">UFOVP92_19</name>
</gene>